<name>A0A023B181_GRENI</name>
<dbReference type="SUPFAM" id="SSF51430">
    <property type="entry name" value="NAD(P)-linked oxidoreductase"/>
    <property type="match status" value="1"/>
</dbReference>
<dbReference type="InterPro" id="IPR023210">
    <property type="entry name" value="NADP_OxRdtase_dom"/>
</dbReference>
<dbReference type="PANTHER" id="PTHR43625">
    <property type="entry name" value="AFLATOXIN B1 ALDEHYDE REDUCTASE"/>
    <property type="match status" value="1"/>
</dbReference>
<reference evidence="3" key="1">
    <citation type="submission" date="2013-12" db="EMBL/GenBank/DDBJ databases">
        <authorList>
            <person name="Omoto C.K."/>
            <person name="Sibley D."/>
            <person name="Venepally P."/>
            <person name="Hadjithomas M."/>
            <person name="Karamycheva S."/>
            <person name="Brunk B."/>
            <person name="Roos D."/>
            <person name="Caler E."/>
            <person name="Lorenzi H."/>
        </authorList>
    </citation>
    <scope>NUCLEOTIDE SEQUENCE</scope>
</reference>
<organism evidence="3 4">
    <name type="scientific">Gregarina niphandrodes</name>
    <name type="common">Septate eugregarine</name>
    <dbReference type="NCBI Taxonomy" id="110365"/>
    <lineage>
        <taxon>Eukaryota</taxon>
        <taxon>Sar</taxon>
        <taxon>Alveolata</taxon>
        <taxon>Apicomplexa</taxon>
        <taxon>Conoidasida</taxon>
        <taxon>Gregarinasina</taxon>
        <taxon>Eugregarinorida</taxon>
        <taxon>Gregarinidae</taxon>
        <taxon>Gregarina</taxon>
    </lineage>
</organism>
<keyword evidence="1 3" id="KW-0560">Oxidoreductase</keyword>
<feature type="domain" description="NADP-dependent oxidoreductase" evidence="2">
    <location>
        <begin position="10"/>
        <end position="332"/>
    </location>
</feature>
<evidence type="ECO:0000313" key="4">
    <source>
        <dbReference type="Proteomes" id="UP000019763"/>
    </source>
</evidence>
<gene>
    <name evidence="3" type="ORF">GNI_134050</name>
</gene>
<dbReference type="Gene3D" id="3.20.20.100">
    <property type="entry name" value="NADP-dependent oxidoreductase domain"/>
    <property type="match status" value="1"/>
</dbReference>
<dbReference type="EC" id="1.1.1.65" evidence="3"/>
<dbReference type="Proteomes" id="UP000019763">
    <property type="component" value="Unassembled WGS sequence"/>
</dbReference>
<comment type="caution">
    <text evidence="3">The sequence shown here is derived from an EMBL/GenBank/DDBJ whole genome shotgun (WGS) entry which is preliminary data.</text>
</comment>
<dbReference type="RefSeq" id="XP_011132310.1">
    <property type="nucleotide sequence ID" value="XM_011134008.1"/>
</dbReference>
<evidence type="ECO:0000259" key="2">
    <source>
        <dbReference type="Pfam" id="PF00248"/>
    </source>
</evidence>
<protein>
    <submittedName>
        <fullName evidence="3">Aldo/keto reductase</fullName>
        <ecNumber evidence="3">1.1.1.65</ecNumber>
    </submittedName>
</protein>
<dbReference type="OrthoDB" id="2310150at2759"/>
<accession>A0A023B181</accession>
<dbReference type="Pfam" id="PF00248">
    <property type="entry name" value="Aldo_ket_red"/>
    <property type="match status" value="1"/>
</dbReference>
<dbReference type="VEuPathDB" id="CryptoDB:GNI_134050"/>
<sequence length="353" mass="39049">MSGTVKLTSPLGFGTSTVPKEATPAGFAESVKTLGYVADNYTNFFNGGEFYGADGANLKALRQFLEDRLAARSPAGSRPLILSIKGSVDMKTFTPDGSKEGIDRSIGNIVRTLNDVRDRYPKDLRPLVMYEIARVDSRVPYTESIGYIYEHVKNGDIDGISLSETGAKTIEAAASVAPISAVEVEFSLFTQDIRHNGVLATCRKLGIPIVAYSPLCRGLLTKQCVQDPQKYLDAIPETDMRKAARIEKFLPENFMHNVKCLEALQQYAHERYNADLEQLAIGYIVKLSTQNSRNNLPSIIPIPSGSTAERIDRNFKSVLPLTDQDIDNIHDLLDTYKVKGLRYNSKLEALCFQ</sequence>
<dbReference type="eggNOG" id="KOG1575">
    <property type="taxonomic scope" value="Eukaryota"/>
</dbReference>
<dbReference type="GO" id="GO:0005737">
    <property type="term" value="C:cytoplasm"/>
    <property type="evidence" value="ECO:0007669"/>
    <property type="project" value="TreeGrafter"/>
</dbReference>
<dbReference type="GO" id="GO:0050236">
    <property type="term" value="F:pyridoxine 4-dehydrogenase (NADP+) activity"/>
    <property type="evidence" value="ECO:0007669"/>
    <property type="project" value="UniProtKB-EC"/>
</dbReference>
<dbReference type="InterPro" id="IPR050791">
    <property type="entry name" value="Aldo-Keto_reductase"/>
</dbReference>
<dbReference type="PANTHER" id="PTHR43625:SF78">
    <property type="entry name" value="PYRIDOXAL REDUCTASE-RELATED"/>
    <property type="match status" value="1"/>
</dbReference>
<dbReference type="InterPro" id="IPR036812">
    <property type="entry name" value="NAD(P)_OxRdtase_dom_sf"/>
</dbReference>
<proteinExistence type="predicted"/>
<dbReference type="AlphaFoldDB" id="A0A023B181"/>
<dbReference type="EMBL" id="AFNH02000995">
    <property type="protein sequence ID" value="EZG46382.1"/>
    <property type="molecule type" value="Genomic_DNA"/>
</dbReference>
<evidence type="ECO:0000256" key="1">
    <source>
        <dbReference type="ARBA" id="ARBA00023002"/>
    </source>
</evidence>
<keyword evidence="4" id="KW-1185">Reference proteome</keyword>
<evidence type="ECO:0000313" key="3">
    <source>
        <dbReference type="EMBL" id="EZG46382.1"/>
    </source>
</evidence>
<dbReference type="GeneID" id="22914732"/>